<organism evidence="1 2">
    <name type="scientific">Bauhinia variegata</name>
    <name type="common">Purple orchid tree</name>
    <name type="synonym">Phanera variegata</name>
    <dbReference type="NCBI Taxonomy" id="167791"/>
    <lineage>
        <taxon>Eukaryota</taxon>
        <taxon>Viridiplantae</taxon>
        <taxon>Streptophyta</taxon>
        <taxon>Embryophyta</taxon>
        <taxon>Tracheophyta</taxon>
        <taxon>Spermatophyta</taxon>
        <taxon>Magnoliopsida</taxon>
        <taxon>eudicotyledons</taxon>
        <taxon>Gunneridae</taxon>
        <taxon>Pentapetalae</taxon>
        <taxon>rosids</taxon>
        <taxon>fabids</taxon>
        <taxon>Fabales</taxon>
        <taxon>Fabaceae</taxon>
        <taxon>Cercidoideae</taxon>
        <taxon>Cercideae</taxon>
        <taxon>Bauhiniinae</taxon>
        <taxon>Bauhinia</taxon>
    </lineage>
</organism>
<reference evidence="1 2" key="1">
    <citation type="journal article" date="2022" name="DNA Res.">
        <title>Chromosomal-level genome assembly of the orchid tree Bauhinia variegata (Leguminosae; Cercidoideae) supports the allotetraploid origin hypothesis of Bauhinia.</title>
        <authorList>
            <person name="Zhong Y."/>
            <person name="Chen Y."/>
            <person name="Zheng D."/>
            <person name="Pang J."/>
            <person name="Liu Y."/>
            <person name="Luo S."/>
            <person name="Meng S."/>
            <person name="Qian L."/>
            <person name="Wei D."/>
            <person name="Dai S."/>
            <person name="Zhou R."/>
        </authorList>
    </citation>
    <scope>NUCLEOTIDE SEQUENCE [LARGE SCALE GENOMIC DNA]</scope>
    <source>
        <strain evidence="1">BV-YZ2020</strain>
    </source>
</reference>
<sequence length="270" mass="29297">MYQLSKARTKGISFGCQKVGDRESSCSIDTESGSESVNDSIPDIRERMTKAPILLDGKDDVKSSSNSREGIVSNGMESGSKLAGNMQSLHKEVKKSKPILLENSMPTKDVNILSSQLNPSSKSEKTVRHSIQMSVSPQADMSGQESLQKLKLGSVEGNKLASVSSGKITPVLSSLKISRNSKECSEEIVEQVESRPNNLVGHDPISRLESPLQKNLTEVGILHSILLEDNSNVEKAEAYAKELENVSNLKQTIFITAVICKRSGIGKKII</sequence>
<protein>
    <submittedName>
        <fullName evidence="1">Uncharacterized protein</fullName>
    </submittedName>
</protein>
<keyword evidence="2" id="KW-1185">Reference proteome</keyword>
<accession>A0ACB9KI54</accession>
<dbReference type="EMBL" id="CM039439">
    <property type="protein sequence ID" value="KAI4296879.1"/>
    <property type="molecule type" value="Genomic_DNA"/>
</dbReference>
<evidence type="ECO:0000313" key="2">
    <source>
        <dbReference type="Proteomes" id="UP000828941"/>
    </source>
</evidence>
<name>A0ACB9KI54_BAUVA</name>
<comment type="caution">
    <text evidence="1">The sequence shown here is derived from an EMBL/GenBank/DDBJ whole genome shotgun (WGS) entry which is preliminary data.</text>
</comment>
<proteinExistence type="predicted"/>
<gene>
    <name evidence="1" type="ORF">L6164_036798</name>
</gene>
<evidence type="ECO:0000313" key="1">
    <source>
        <dbReference type="EMBL" id="KAI4296879.1"/>
    </source>
</evidence>
<dbReference type="Proteomes" id="UP000828941">
    <property type="component" value="Chromosome 14"/>
</dbReference>